<dbReference type="InterPro" id="IPR002611">
    <property type="entry name" value="IstB_ATP-bd"/>
</dbReference>
<dbReference type="Pfam" id="PF01695">
    <property type="entry name" value="IstB_IS21"/>
    <property type="match status" value="1"/>
</dbReference>
<comment type="similarity">
    <text evidence="1">Belongs to the IS21/IS1162 putative ATP-binding protein family.</text>
</comment>
<name>A0A1Q2CXM8_9ACTN</name>
<sequence>MTTGKDVAAEIAFLARELKTPVITETFTSLGDQAREAGWSHEEYLAAVLGRQVASRTANGTRMRISAAHFPQVKTMQDFVFDHIPATTRDVVAHLATGTFIAKRENVVLLGPPGTGKTHLAIALGIKAAEASYPVLFDSATGWIHRLAQAHAKGGLERELRRLNRYRLLIIDEVGYLPLDAAAAALFFQLVASRYETGSIIVTSNLPFSRWGETLGDDVVAAATIDRLVHHAHVIGLDGDSYRTRAHRDTINQQTK</sequence>
<dbReference type="RefSeq" id="WP_077349661.1">
    <property type="nucleotide sequence ID" value="NZ_CP019607.1"/>
</dbReference>
<dbReference type="AlphaFoldDB" id="A0A1Q2CXM8"/>
<dbReference type="Proteomes" id="UP000188235">
    <property type="component" value="Chromosome"/>
</dbReference>
<evidence type="ECO:0000256" key="1">
    <source>
        <dbReference type="ARBA" id="ARBA00008059"/>
    </source>
</evidence>
<dbReference type="OrthoDB" id="9773429at2"/>
<dbReference type="InterPro" id="IPR003593">
    <property type="entry name" value="AAA+_ATPase"/>
</dbReference>
<dbReference type="GO" id="GO:0005524">
    <property type="term" value="F:ATP binding"/>
    <property type="evidence" value="ECO:0007669"/>
    <property type="project" value="UniProtKB-KW"/>
</dbReference>
<accession>A0A1Q2CXM8</accession>
<dbReference type="InterPro" id="IPR047661">
    <property type="entry name" value="IstB"/>
</dbReference>
<dbReference type="KEGG" id="tfa:BW733_08635"/>
<reference evidence="5 6" key="1">
    <citation type="journal article" date="2008" name="Int. J. Syst. Evol. Microbiol.">
        <title>Tessaracoccus flavescens sp. nov., isolated from marine sediment.</title>
        <authorList>
            <person name="Lee D.W."/>
            <person name="Lee S.D."/>
        </authorList>
    </citation>
    <scope>NUCLEOTIDE SEQUENCE [LARGE SCALE GENOMIC DNA]</scope>
    <source>
        <strain evidence="5 6">SST-39T</strain>
    </source>
</reference>
<dbReference type="SMART" id="SM00382">
    <property type="entry name" value="AAA"/>
    <property type="match status" value="1"/>
</dbReference>
<dbReference type="Gene3D" id="3.40.50.300">
    <property type="entry name" value="P-loop containing nucleotide triphosphate hydrolases"/>
    <property type="match status" value="1"/>
</dbReference>
<evidence type="ECO:0000259" key="4">
    <source>
        <dbReference type="SMART" id="SM00382"/>
    </source>
</evidence>
<gene>
    <name evidence="5" type="ORF">BW733_08635</name>
</gene>
<evidence type="ECO:0000313" key="6">
    <source>
        <dbReference type="Proteomes" id="UP000188235"/>
    </source>
</evidence>
<dbReference type="GO" id="GO:0006260">
    <property type="term" value="P:DNA replication"/>
    <property type="evidence" value="ECO:0007669"/>
    <property type="project" value="TreeGrafter"/>
</dbReference>
<evidence type="ECO:0000313" key="5">
    <source>
        <dbReference type="EMBL" id="AQP50886.1"/>
    </source>
</evidence>
<dbReference type="PANTHER" id="PTHR30050">
    <property type="entry name" value="CHROMOSOMAL REPLICATION INITIATOR PROTEIN DNAA"/>
    <property type="match status" value="1"/>
</dbReference>
<evidence type="ECO:0000256" key="3">
    <source>
        <dbReference type="ARBA" id="ARBA00022840"/>
    </source>
</evidence>
<organism evidence="5 6">
    <name type="scientific">Tessaracoccus flavescens</name>
    <dbReference type="NCBI Taxonomy" id="399497"/>
    <lineage>
        <taxon>Bacteria</taxon>
        <taxon>Bacillati</taxon>
        <taxon>Actinomycetota</taxon>
        <taxon>Actinomycetes</taxon>
        <taxon>Propionibacteriales</taxon>
        <taxon>Propionibacteriaceae</taxon>
        <taxon>Tessaracoccus</taxon>
    </lineage>
</organism>
<keyword evidence="6" id="KW-1185">Reference proteome</keyword>
<dbReference type="InterPro" id="IPR027417">
    <property type="entry name" value="P-loop_NTPase"/>
</dbReference>
<proteinExistence type="inferred from homology"/>
<dbReference type="SUPFAM" id="SSF52540">
    <property type="entry name" value="P-loop containing nucleoside triphosphate hydrolases"/>
    <property type="match status" value="1"/>
</dbReference>
<dbReference type="InterPro" id="IPR028350">
    <property type="entry name" value="DNAC/IstB-like"/>
</dbReference>
<dbReference type="PIRSF" id="PIRSF003073">
    <property type="entry name" value="DNAC_TnpB_IstB"/>
    <property type="match status" value="1"/>
</dbReference>
<keyword evidence="2" id="KW-0547">Nucleotide-binding</keyword>
<dbReference type="EMBL" id="CP019607">
    <property type="protein sequence ID" value="AQP50886.1"/>
    <property type="molecule type" value="Genomic_DNA"/>
</dbReference>
<dbReference type="NCBIfam" id="NF005098">
    <property type="entry name" value="PRK06526.1"/>
    <property type="match status" value="1"/>
</dbReference>
<protein>
    <recommendedName>
        <fullName evidence="4">AAA+ ATPase domain-containing protein</fullName>
    </recommendedName>
</protein>
<evidence type="ECO:0000256" key="2">
    <source>
        <dbReference type="ARBA" id="ARBA00022741"/>
    </source>
</evidence>
<dbReference type="CDD" id="cd00009">
    <property type="entry name" value="AAA"/>
    <property type="match status" value="1"/>
</dbReference>
<keyword evidence="3" id="KW-0067">ATP-binding</keyword>
<dbReference type="PANTHER" id="PTHR30050:SF4">
    <property type="entry name" value="ATP-BINDING PROTEIN RV3427C IN INSERTION SEQUENCE-RELATED"/>
    <property type="match status" value="1"/>
</dbReference>
<feature type="domain" description="AAA+ ATPase" evidence="4">
    <location>
        <begin position="103"/>
        <end position="236"/>
    </location>
</feature>
<dbReference type="NCBIfam" id="NF038214">
    <property type="entry name" value="IS21_help_AAA"/>
    <property type="match status" value="1"/>
</dbReference>
<dbReference type="STRING" id="399497.BW733_08635"/>